<protein>
    <submittedName>
        <fullName evidence="2">Uncharacterized protein</fullName>
    </submittedName>
</protein>
<feature type="compositionally biased region" description="Polar residues" evidence="1">
    <location>
        <begin position="113"/>
        <end position="143"/>
    </location>
</feature>
<proteinExistence type="predicted"/>
<evidence type="ECO:0000313" key="3">
    <source>
        <dbReference type="Proteomes" id="UP000469890"/>
    </source>
</evidence>
<name>A0A8H4BMQ6_MUCCL</name>
<evidence type="ECO:0000256" key="1">
    <source>
        <dbReference type="SAM" id="MobiDB-lite"/>
    </source>
</evidence>
<dbReference type="AlphaFoldDB" id="A0A8H4BMQ6"/>
<sequence length="238" mass="26573">MISNYHHSRNNLVKSNSYHGNDGQHHRKSLVDNTAQQGNMVLLPPMNRISRASTMSTILEKQHPSRTITPPPQQTHRNKKRHSSSSSNRISAMNLMEDDIPLALLAYKKGYTSMSPQLNNTSTTNRPLSGSMIQRNHSQSSDASLVKKKKHQQRVSSSSPPPPSSSPAQPATHKRNKKPMPYQLNTNTDSSTSQSSTVVATPTIEQQDPHLTKQKTKMSFSKKWLSSLRKLLSTSSKK</sequence>
<feature type="region of interest" description="Disordered" evidence="1">
    <location>
        <begin position="59"/>
        <end position="92"/>
    </location>
</feature>
<feature type="compositionally biased region" description="Low complexity" evidence="1">
    <location>
        <begin position="186"/>
        <end position="203"/>
    </location>
</feature>
<dbReference type="Proteomes" id="UP000469890">
    <property type="component" value="Unassembled WGS sequence"/>
</dbReference>
<reference evidence="2 3" key="1">
    <citation type="submission" date="2019-09" db="EMBL/GenBank/DDBJ databases">
        <authorList>
            <consortium name="DOE Joint Genome Institute"/>
            <person name="Mondo S.J."/>
            <person name="Navarro-Mendoza M.I."/>
            <person name="Perez-Arques C."/>
            <person name="Panchal S."/>
            <person name="Nicolas F.E."/>
            <person name="Ganguly P."/>
            <person name="Pangilinan J."/>
            <person name="Grigoriev I."/>
            <person name="Heitman J."/>
            <person name="Sanya K."/>
            <person name="Garre V."/>
        </authorList>
    </citation>
    <scope>NUCLEOTIDE SEQUENCE [LARGE SCALE GENOMIC DNA]</scope>
    <source>
        <strain evidence="2 3">MU402</strain>
    </source>
</reference>
<organism evidence="2 3">
    <name type="scientific">Mucor circinelloides f. lusitanicus</name>
    <name type="common">Mucor racemosus var. lusitanicus</name>
    <dbReference type="NCBI Taxonomy" id="29924"/>
    <lineage>
        <taxon>Eukaryota</taxon>
        <taxon>Fungi</taxon>
        <taxon>Fungi incertae sedis</taxon>
        <taxon>Mucoromycota</taxon>
        <taxon>Mucoromycotina</taxon>
        <taxon>Mucoromycetes</taxon>
        <taxon>Mucorales</taxon>
        <taxon>Mucorineae</taxon>
        <taxon>Mucoraceae</taxon>
        <taxon>Mucor</taxon>
    </lineage>
</organism>
<comment type="caution">
    <text evidence="2">The sequence shown here is derived from an EMBL/GenBank/DDBJ whole genome shotgun (WGS) entry which is preliminary data.</text>
</comment>
<evidence type="ECO:0000313" key="2">
    <source>
        <dbReference type="EMBL" id="KAF1805225.1"/>
    </source>
</evidence>
<gene>
    <name evidence="2" type="ORF">FB192DRAFT_1361722</name>
</gene>
<dbReference type="EMBL" id="JAAECE010000002">
    <property type="protein sequence ID" value="KAF1805225.1"/>
    <property type="molecule type" value="Genomic_DNA"/>
</dbReference>
<accession>A0A8H4BMQ6</accession>
<feature type="region of interest" description="Disordered" evidence="1">
    <location>
        <begin position="113"/>
        <end position="221"/>
    </location>
</feature>
<feature type="region of interest" description="Disordered" evidence="1">
    <location>
        <begin position="1"/>
        <end position="27"/>
    </location>
</feature>
<feature type="compositionally biased region" description="Polar residues" evidence="1">
    <location>
        <begin position="1"/>
        <end position="19"/>
    </location>
</feature>